<feature type="transmembrane region" description="Helical" evidence="9">
    <location>
        <begin position="133"/>
        <end position="152"/>
    </location>
</feature>
<proteinExistence type="inferred from homology"/>
<dbReference type="RefSeq" id="WP_078483882.1">
    <property type="nucleotide sequence ID" value="NZ_MPRL01000038.1"/>
</dbReference>
<dbReference type="NCBIfam" id="TIGR03426">
    <property type="entry name" value="shape_MreD"/>
    <property type="match status" value="1"/>
</dbReference>
<keyword evidence="8" id="KW-0997">Cell inner membrane</keyword>
<dbReference type="InterPro" id="IPR007227">
    <property type="entry name" value="Cell_shape_determining_MreD"/>
</dbReference>
<keyword evidence="11" id="KW-1185">Reference proteome</keyword>
<evidence type="ECO:0000256" key="7">
    <source>
        <dbReference type="ARBA" id="ARBA00023136"/>
    </source>
</evidence>
<dbReference type="OrthoDB" id="6647425at2"/>
<feature type="transmembrane region" description="Helical" evidence="9">
    <location>
        <begin position="38"/>
        <end position="62"/>
    </location>
</feature>
<evidence type="ECO:0000256" key="1">
    <source>
        <dbReference type="ARBA" id="ARBA00004651"/>
    </source>
</evidence>
<evidence type="ECO:0000256" key="5">
    <source>
        <dbReference type="ARBA" id="ARBA00022960"/>
    </source>
</evidence>
<dbReference type="PANTHER" id="PTHR37484">
    <property type="entry name" value="ROD SHAPE-DETERMINING PROTEIN MRED"/>
    <property type="match status" value="1"/>
</dbReference>
<evidence type="ECO:0000313" key="11">
    <source>
        <dbReference type="Proteomes" id="UP000191110"/>
    </source>
</evidence>
<evidence type="ECO:0000256" key="9">
    <source>
        <dbReference type="SAM" id="Phobius"/>
    </source>
</evidence>
<dbReference type="PIRSF" id="PIRSF018472">
    <property type="entry name" value="MreD_proteobac"/>
    <property type="match status" value="1"/>
</dbReference>
<evidence type="ECO:0000256" key="3">
    <source>
        <dbReference type="ARBA" id="ARBA00022475"/>
    </source>
</evidence>
<keyword evidence="5 8" id="KW-0133">Cell shape</keyword>
<dbReference type="Pfam" id="PF04093">
    <property type="entry name" value="MreD"/>
    <property type="match status" value="1"/>
</dbReference>
<reference evidence="10 11" key="1">
    <citation type="submission" date="2016-11" db="EMBL/GenBank/DDBJ databases">
        <title>Mixed transmission modes and dynamic genome evolution in an obligate animal-bacterial symbiosis.</title>
        <authorList>
            <person name="Russell S.L."/>
            <person name="Corbett-Detig R.B."/>
            <person name="Cavanaugh C.M."/>
        </authorList>
    </citation>
    <scope>NUCLEOTIDE SEQUENCE [LARGE SCALE GENOMIC DNA]</scope>
    <source>
        <strain evidence="10">Sveles-Q1</strain>
    </source>
</reference>
<gene>
    <name evidence="10" type="ORF">BOW53_09695</name>
</gene>
<organism evidence="10 11">
    <name type="scientific">Solemya pervernicosa gill symbiont</name>
    <dbReference type="NCBI Taxonomy" id="642797"/>
    <lineage>
        <taxon>Bacteria</taxon>
        <taxon>Pseudomonadati</taxon>
        <taxon>Pseudomonadota</taxon>
        <taxon>Gammaproteobacteria</taxon>
        <taxon>sulfur-oxidizing symbionts</taxon>
    </lineage>
</organism>
<comment type="caution">
    <text evidence="10">The sequence shown here is derived from an EMBL/GenBank/DDBJ whole genome shotgun (WGS) entry which is preliminary data.</text>
</comment>
<evidence type="ECO:0000256" key="2">
    <source>
        <dbReference type="ARBA" id="ARBA00007776"/>
    </source>
</evidence>
<dbReference type="GO" id="GO:0005886">
    <property type="term" value="C:plasma membrane"/>
    <property type="evidence" value="ECO:0007669"/>
    <property type="project" value="UniProtKB-SubCell"/>
</dbReference>
<comment type="subcellular location">
    <subcellularLocation>
        <location evidence="8">Cell inner membrane</location>
    </subcellularLocation>
    <subcellularLocation>
        <location evidence="1">Cell membrane</location>
        <topology evidence="1">Multi-pass membrane protein</topology>
    </subcellularLocation>
</comment>
<protein>
    <recommendedName>
        <fullName evidence="8">Rod shape-determining protein MreD</fullName>
    </recommendedName>
</protein>
<dbReference type="EMBL" id="MPRL01000038">
    <property type="protein sequence ID" value="OOZ39930.1"/>
    <property type="molecule type" value="Genomic_DNA"/>
</dbReference>
<evidence type="ECO:0000256" key="6">
    <source>
        <dbReference type="ARBA" id="ARBA00022989"/>
    </source>
</evidence>
<feature type="transmembrane region" description="Helical" evidence="9">
    <location>
        <begin position="12"/>
        <end position="31"/>
    </location>
</feature>
<keyword evidence="4 9" id="KW-0812">Transmembrane</keyword>
<accession>A0A1T2L4G6</accession>
<keyword evidence="6 9" id="KW-1133">Transmembrane helix</keyword>
<dbReference type="InterPro" id="IPR026034">
    <property type="entry name" value="MreD_proteobac"/>
</dbReference>
<feature type="transmembrane region" description="Helical" evidence="9">
    <location>
        <begin position="68"/>
        <end position="89"/>
    </location>
</feature>
<comment type="similarity">
    <text evidence="2 8">Belongs to the MreD family.</text>
</comment>
<sequence>MTTNKRHGGWIILLTLLSALVLTIIPIPSWAEGSRPEWVLLILIYWSMALPHRVGVGIAWFMGLTLDVLKGSLLGLHGFGLAIIIYLMLKLHRRVRVFPLWQQALSLLPLLALNQLVMLWINGVLGNPGSDWYYWLPSLIGMLLWPLLFVALRGLRRHFRVS</sequence>
<dbReference type="PANTHER" id="PTHR37484:SF1">
    <property type="entry name" value="ROD SHAPE-DETERMINING PROTEIN MRED"/>
    <property type="match status" value="1"/>
</dbReference>
<keyword evidence="7 8" id="KW-0472">Membrane</keyword>
<evidence type="ECO:0000256" key="8">
    <source>
        <dbReference type="PIRNR" id="PIRNR018472"/>
    </source>
</evidence>
<name>A0A1T2L4G6_9GAMM</name>
<evidence type="ECO:0000313" key="10">
    <source>
        <dbReference type="EMBL" id="OOZ39930.1"/>
    </source>
</evidence>
<dbReference type="AlphaFoldDB" id="A0A1T2L4G6"/>
<comment type="function">
    <text evidence="8">Involved in formation of the rod shape of the cell. May also contribute to regulation of formation of penicillin-binding proteins.</text>
</comment>
<dbReference type="Proteomes" id="UP000191110">
    <property type="component" value="Unassembled WGS sequence"/>
</dbReference>
<evidence type="ECO:0000256" key="4">
    <source>
        <dbReference type="ARBA" id="ARBA00022692"/>
    </source>
</evidence>
<keyword evidence="3 8" id="KW-1003">Cell membrane</keyword>
<dbReference type="GO" id="GO:0008360">
    <property type="term" value="P:regulation of cell shape"/>
    <property type="evidence" value="ECO:0007669"/>
    <property type="project" value="UniProtKB-UniRule"/>
</dbReference>
<feature type="transmembrane region" description="Helical" evidence="9">
    <location>
        <begin position="101"/>
        <end position="121"/>
    </location>
</feature>